<feature type="compositionally biased region" description="Polar residues" evidence="13">
    <location>
        <begin position="3343"/>
        <end position="3359"/>
    </location>
</feature>
<dbReference type="SMART" id="SM00248">
    <property type="entry name" value="ANK"/>
    <property type="match status" value="4"/>
</dbReference>
<feature type="compositionally biased region" description="Pro residues" evidence="13">
    <location>
        <begin position="117"/>
        <end position="129"/>
    </location>
</feature>
<feature type="region of interest" description="Disordered" evidence="13">
    <location>
        <begin position="2661"/>
        <end position="2681"/>
    </location>
</feature>
<dbReference type="InterPro" id="IPR005821">
    <property type="entry name" value="Ion_trans_dom"/>
</dbReference>
<feature type="compositionally biased region" description="Polar residues" evidence="13">
    <location>
        <begin position="3432"/>
        <end position="3445"/>
    </location>
</feature>
<feature type="compositionally biased region" description="Low complexity" evidence="13">
    <location>
        <begin position="2701"/>
        <end position="2714"/>
    </location>
</feature>
<feature type="region of interest" description="Disordered" evidence="13">
    <location>
        <begin position="3805"/>
        <end position="3840"/>
    </location>
</feature>
<feature type="compositionally biased region" description="Polar residues" evidence="13">
    <location>
        <begin position="648"/>
        <end position="662"/>
    </location>
</feature>
<feature type="region of interest" description="Disordered" evidence="13">
    <location>
        <begin position="3253"/>
        <end position="3360"/>
    </location>
</feature>
<feature type="compositionally biased region" description="Low complexity" evidence="13">
    <location>
        <begin position="191"/>
        <end position="207"/>
    </location>
</feature>
<feature type="compositionally biased region" description="Polar residues" evidence="13">
    <location>
        <begin position="1326"/>
        <end position="1335"/>
    </location>
</feature>
<dbReference type="EMBL" id="HBIP01020846">
    <property type="protein sequence ID" value="CAE0497339.1"/>
    <property type="molecule type" value="Transcribed_RNA"/>
</dbReference>
<dbReference type="Gene3D" id="1.25.40.20">
    <property type="entry name" value="Ankyrin repeat-containing domain"/>
    <property type="match status" value="1"/>
</dbReference>
<evidence type="ECO:0000313" key="17">
    <source>
        <dbReference type="EMBL" id="CAE0497339.1"/>
    </source>
</evidence>
<feature type="compositionally biased region" description="Low complexity" evidence="13">
    <location>
        <begin position="3215"/>
        <end position="3229"/>
    </location>
</feature>
<feature type="region of interest" description="Disordered" evidence="13">
    <location>
        <begin position="3397"/>
        <end position="3526"/>
    </location>
</feature>
<feature type="transmembrane region" description="Helical" evidence="14">
    <location>
        <begin position="2076"/>
        <end position="2099"/>
    </location>
</feature>
<feature type="region of interest" description="Disordered" evidence="13">
    <location>
        <begin position="3625"/>
        <end position="3651"/>
    </location>
</feature>
<feature type="region of interest" description="Disordered" evidence="13">
    <location>
        <begin position="1315"/>
        <end position="1336"/>
    </location>
</feature>
<dbReference type="PANTHER" id="PTHR10582:SF2">
    <property type="entry name" value="INACTIVE"/>
    <property type="match status" value="1"/>
</dbReference>
<name>A0A6S8KK65_DUNTE</name>
<evidence type="ECO:0000256" key="3">
    <source>
        <dbReference type="ARBA" id="ARBA00022475"/>
    </source>
</evidence>
<feature type="compositionally biased region" description="Low complexity" evidence="13">
    <location>
        <begin position="264"/>
        <end position="284"/>
    </location>
</feature>
<dbReference type="GO" id="GO:0005886">
    <property type="term" value="C:plasma membrane"/>
    <property type="evidence" value="ECO:0007669"/>
    <property type="project" value="UniProtKB-SubCell"/>
</dbReference>
<feature type="domain" description="Ion transport" evidence="15">
    <location>
        <begin position="2178"/>
        <end position="2354"/>
    </location>
</feature>
<dbReference type="Pfam" id="PF12796">
    <property type="entry name" value="Ank_2"/>
    <property type="match status" value="1"/>
</dbReference>
<feature type="compositionally biased region" description="Polar residues" evidence="13">
    <location>
        <begin position="208"/>
        <end position="220"/>
    </location>
</feature>
<feature type="region of interest" description="Disordered" evidence="13">
    <location>
        <begin position="3582"/>
        <end position="3604"/>
    </location>
</feature>
<feature type="transmembrane region" description="Helical" evidence="14">
    <location>
        <begin position="1940"/>
        <end position="1960"/>
    </location>
</feature>
<evidence type="ECO:0000313" key="16">
    <source>
        <dbReference type="EMBL" id="CAE0497337.1"/>
    </source>
</evidence>
<feature type="region of interest" description="Disordered" evidence="13">
    <location>
        <begin position="3672"/>
        <end position="3728"/>
    </location>
</feature>
<feature type="transmembrane region" description="Helical" evidence="14">
    <location>
        <begin position="2261"/>
        <end position="2282"/>
    </location>
</feature>
<feature type="compositionally biased region" description="Low complexity" evidence="13">
    <location>
        <begin position="576"/>
        <end position="588"/>
    </location>
</feature>
<evidence type="ECO:0000256" key="5">
    <source>
        <dbReference type="ARBA" id="ARBA00022692"/>
    </source>
</evidence>
<evidence type="ECO:0000256" key="2">
    <source>
        <dbReference type="ARBA" id="ARBA00022448"/>
    </source>
</evidence>
<evidence type="ECO:0000256" key="1">
    <source>
        <dbReference type="ARBA" id="ARBA00004651"/>
    </source>
</evidence>
<feature type="compositionally biased region" description="Basic residues" evidence="13">
    <location>
        <begin position="611"/>
        <end position="620"/>
    </location>
</feature>
<feature type="compositionally biased region" description="Polar residues" evidence="13">
    <location>
        <begin position="910"/>
        <end position="934"/>
    </location>
</feature>
<feature type="compositionally biased region" description="Basic and acidic residues" evidence="13">
    <location>
        <begin position="2813"/>
        <end position="2831"/>
    </location>
</feature>
<feature type="compositionally biased region" description="Polar residues" evidence="13">
    <location>
        <begin position="285"/>
        <end position="294"/>
    </location>
</feature>
<feature type="compositionally biased region" description="Basic residues" evidence="13">
    <location>
        <begin position="3285"/>
        <end position="3299"/>
    </location>
</feature>
<protein>
    <recommendedName>
        <fullName evidence="15">Ion transport domain-containing protein</fullName>
    </recommendedName>
</protein>
<dbReference type="InterPro" id="IPR024862">
    <property type="entry name" value="TRPV"/>
</dbReference>
<feature type="compositionally biased region" description="Pro residues" evidence="13">
    <location>
        <begin position="2722"/>
        <end position="2735"/>
    </location>
</feature>
<feature type="compositionally biased region" description="Low complexity" evidence="13">
    <location>
        <begin position="3591"/>
        <end position="3602"/>
    </location>
</feature>
<feature type="compositionally biased region" description="Polar residues" evidence="13">
    <location>
        <begin position="3809"/>
        <end position="3830"/>
    </location>
</feature>
<evidence type="ECO:0000256" key="12">
    <source>
        <dbReference type="PROSITE-ProRule" id="PRU00023"/>
    </source>
</evidence>
<feature type="transmembrane region" description="Helical" evidence="14">
    <location>
        <begin position="2320"/>
        <end position="2345"/>
    </location>
</feature>
<dbReference type="SUPFAM" id="SSF48403">
    <property type="entry name" value="Ankyrin repeat"/>
    <property type="match status" value="1"/>
</dbReference>
<accession>A0A6S8KK65</accession>
<feature type="compositionally biased region" description="Low complexity" evidence="13">
    <location>
        <begin position="311"/>
        <end position="320"/>
    </location>
</feature>
<evidence type="ECO:0000256" key="13">
    <source>
        <dbReference type="SAM" id="MobiDB-lite"/>
    </source>
</evidence>
<dbReference type="Pfam" id="PF00520">
    <property type="entry name" value="Ion_trans"/>
    <property type="match status" value="1"/>
</dbReference>
<feature type="transmembrane region" description="Helical" evidence="14">
    <location>
        <begin position="2288"/>
        <end position="2308"/>
    </location>
</feature>
<dbReference type="PROSITE" id="PS50297">
    <property type="entry name" value="ANK_REP_REGION"/>
    <property type="match status" value="1"/>
</dbReference>
<evidence type="ECO:0000256" key="14">
    <source>
        <dbReference type="SAM" id="Phobius"/>
    </source>
</evidence>
<reference evidence="17" key="1">
    <citation type="submission" date="2021-01" db="EMBL/GenBank/DDBJ databases">
        <authorList>
            <person name="Corre E."/>
            <person name="Pelletier E."/>
            <person name="Niang G."/>
            <person name="Scheremetjew M."/>
            <person name="Finn R."/>
            <person name="Kale V."/>
            <person name="Holt S."/>
            <person name="Cochrane G."/>
            <person name="Meng A."/>
            <person name="Brown T."/>
            <person name="Cohen L."/>
        </authorList>
    </citation>
    <scope>NUCLEOTIDE SEQUENCE</scope>
    <source>
        <strain evidence="17">CCMP1320</strain>
    </source>
</reference>
<keyword evidence="6" id="KW-0677">Repeat</keyword>
<feature type="compositionally biased region" description="Low complexity" evidence="13">
    <location>
        <begin position="534"/>
        <end position="547"/>
    </location>
</feature>
<gene>
    <name evidence="16" type="ORF">DTER00134_LOCUS12410</name>
    <name evidence="17" type="ORF">DTER00134_LOCUS12412</name>
</gene>
<keyword evidence="5 14" id="KW-0812">Transmembrane</keyword>
<keyword evidence="10 14" id="KW-0472">Membrane</keyword>
<feature type="compositionally biased region" description="Basic and acidic residues" evidence="13">
    <location>
        <begin position="2999"/>
        <end position="3015"/>
    </location>
</feature>
<dbReference type="GO" id="GO:0098703">
    <property type="term" value="P:calcium ion import across plasma membrane"/>
    <property type="evidence" value="ECO:0007669"/>
    <property type="project" value="TreeGrafter"/>
</dbReference>
<feature type="compositionally biased region" description="Polar residues" evidence="13">
    <location>
        <begin position="2602"/>
        <end position="2622"/>
    </location>
</feature>
<dbReference type="GO" id="GO:0005216">
    <property type="term" value="F:monoatomic ion channel activity"/>
    <property type="evidence" value="ECO:0007669"/>
    <property type="project" value="InterPro"/>
</dbReference>
<feature type="compositionally biased region" description="Polar residues" evidence="13">
    <location>
        <begin position="3857"/>
        <end position="3882"/>
    </location>
</feature>
<feature type="compositionally biased region" description="Basic and acidic residues" evidence="13">
    <location>
        <begin position="2946"/>
        <end position="2957"/>
    </location>
</feature>
<feature type="region of interest" description="Disordered" evidence="13">
    <location>
        <begin position="1347"/>
        <end position="1366"/>
    </location>
</feature>
<feature type="compositionally biased region" description="Acidic residues" evidence="13">
    <location>
        <begin position="3149"/>
        <end position="3158"/>
    </location>
</feature>
<feature type="compositionally biased region" description="Low complexity" evidence="13">
    <location>
        <begin position="2514"/>
        <end position="2528"/>
    </location>
</feature>
<feature type="compositionally biased region" description="Acidic residues" evidence="13">
    <location>
        <begin position="3188"/>
        <end position="3208"/>
    </location>
</feature>
<feature type="repeat" description="ANK" evidence="12">
    <location>
        <begin position="1090"/>
        <end position="1112"/>
    </location>
</feature>
<feature type="compositionally biased region" description="Low complexity" evidence="13">
    <location>
        <begin position="3021"/>
        <end position="3033"/>
    </location>
</feature>
<evidence type="ECO:0000259" key="15">
    <source>
        <dbReference type="Pfam" id="PF00520"/>
    </source>
</evidence>
<keyword evidence="2" id="KW-0813">Transport</keyword>
<keyword evidence="3" id="KW-1003">Cell membrane</keyword>
<dbReference type="InterPro" id="IPR036770">
    <property type="entry name" value="Ankyrin_rpt-contain_sf"/>
</dbReference>
<feature type="region of interest" description="Disordered" evidence="13">
    <location>
        <begin position="1"/>
        <end position="92"/>
    </location>
</feature>
<feature type="compositionally biased region" description="Pro residues" evidence="13">
    <location>
        <begin position="2983"/>
        <end position="2992"/>
    </location>
</feature>
<feature type="region of interest" description="Disordered" evidence="13">
    <location>
        <begin position="3854"/>
        <end position="3906"/>
    </location>
</feature>
<feature type="transmembrane region" description="Helical" evidence="14">
    <location>
        <begin position="2158"/>
        <end position="2180"/>
    </location>
</feature>
<feature type="compositionally biased region" description="Low complexity" evidence="13">
    <location>
        <begin position="2548"/>
        <end position="2564"/>
    </location>
</feature>
<keyword evidence="7" id="KW-0106">Calcium</keyword>
<feature type="compositionally biased region" description="Polar residues" evidence="13">
    <location>
        <begin position="2773"/>
        <end position="2782"/>
    </location>
</feature>
<keyword evidence="11" id="KW-0407">Ion channel</keyword>
<feature type="region of interest" description="Disordered" evidence="13">
    <location>
        <begin position="781"/>
        <end position="815"/>
    </location>
</feature>
<feature type="region of interest" description="Disordered" evidence="13">
    <location>
        <begin position="333"/>
        <end position="689"/>
    </location>
</feature>
<proteinExistence type="predicted"/>
<keyword evidence="4" id="KW-0109">Calcium transport</keyword>
<feature type="region of interest" description="Disordered" evidence="13">
    <location>
        <begin position="910"/>
        <end position="996"/>
    </location>
</feature>
<feature type="region of interest" description="Disordered" evidence="13">
    <location>
        <begin position="832"/>
        <end position="870"/>
    </location>
</feature>
<feature type="compositionally biased region" description="Basic and acidic residues" evidence="13">
    <location>
        <begin position="3113"/>
        <end position="3127"/>
    </location>
</feature>
<feature type="compositionally biased region" description="Basic residues" evidence="13">
    <location>
        <begin position="940"/>
        <end position="949"/>
    </location>
</feature>
<feature type="compositionally biased region" description="Low complexity" evidence="13">
    <location>
        <begin position="487"/>
        <end position="508"/>
    </location>
</feature>
<dbReference type="EMBL" id="HBIP01020844">
    <property type="protein sequence ID" value="CAE0497337.1"/>
    <property type="molecule type" value="Transcribed_RNA"/>
</dbReference>
<feature type="region of interest" description="Disordered" evidence="13">
    <location>
        <begin position="706"/>
        <end position="763"/>
    </location>
</feature>
<feature type="compositionally biased region" description="Low complexity" evidence="13">
    <location>
        <begin position="18"/>
        <end position="31"/>
    </location>
</feature>
<evidence type="ECO:0000256" key="4">
    <source>
        <dbReference type="ARBA" id="ARBA00022568"/>
    </source>
</evidence>
<organism evidence="17">
    <name type="scientific">Dunaliella tertiolecta</name>
    <name type="common">Green alga</name>
    <dbReference type="NCBI Taxonomy" id="3047"/>
    <lineage>
        <taxon>Eukaryota</taxon>
        <taxon>Viridiplantae</taxon>
        <taxon>Chlorophyta</taxon>
        <taxon>core chlorophytes</taxon>
        <taxon>Chlorophyceae</taxon>
        <taxon>CS clade</taxon>
        <taxon>Chlamydomonadales</taxon>
        <taxon>Dunaliellaceae</taxon>
        <taxon>Dunaliella</taxon>
    </lineage>
</organism>
<feature type="compositionally biased region" description="Low complexity" evidence="13">
    <location>
        <begin position="3058"/>
        <end position="3081"/>
    </location>
</feature>
<feature type="compositionally biased region" description="Polar residues" evidence="13">
    <location>
        <begin position="858"/>
        <end position="870"/>
    </location>
</feature>
<evidence type="ECO:0000256" key="9">
    <source>
        <dbReference type="ARBA" id="ARBA00023065"/>
    </source>
</evidence>
<keyword evidence="9" id="KW-0406">Ion transport</keyword>
<feature type="region of interest" description="Disordered" evidence="13">
    <location>
        <begin position="3182"/>
        <end position="3239"/>
    </location>
</feature>
<dbReference type="PROSITE" id="PS50088">
    <property type="entry name" value="ANK_REPEAT"/>
    <property type="match status" value="2"/>
</dbReference>
<keyword evidence="8 14" id="KW-1133">Transmembrane helix</keyword>
<feature type="region of interest" description="Disordered" evidence="13">
    <location>
        <begin position="113"/>
        <end position="320"/>
    </location>
</feature>
<feature type="compositionally biased region" description="Acidic residues" evidence="13">
    <location>
        <begin position="3404"/>
        <end position="3414"/>
    </location>
</feature>
<keyword evidence="12" id="KW-0040">ANK repeat</keyword>
<evidence type="ECO:0000256" key="11">
    <source>
        <dbReference type="ARBA" id="ARBA00023303"/>
    </source>
</evidence>
<sequence>MAPSQASSPWSWFGWFGRGQPAAQPSQGAAPPDRPVTHAHLTEASDDDSVSSQDGHSARTPFHTGDRAGDEGSASHLHATTPSKAAGGRNMLTSWAPAMNPAHKKAEVVWLDDESYPPLPPPTSEPLPYDPNLVLTPSHAPSKVQSPFGSGRKGTHMSAVSGSGKDGDDMLKRGLQTAPQQPPPSLSVSEASFAFPGGPGASGVSASTPKPLSTTHSPISTHPAGAHAAPSPRSVERARGVSTLSSPAARAPTLTPVPAPAPPSLATTRPATAPTNAADDPASAVTTGTHHPSNAATSVPGTPPAPPTKPPLADQPSTANGALLFAAASFATASANTQGKWGSPKLAWNAGYGGGSPASQAAPLHNSSPPPTEASGSSGNGQLHAPQQALNTQHSPHGSDRMSARQQGAYTRDSGALQRPSTSSGALMVGSGGGSASAVSLNGGLVGPDAAKVDLRGVSGREAWASHGLRPHSSSSGAQRDSKRQGRGSQRGSRSSSSRSSSSSTGKGPVAQANGGPAEQVQGANGDHPMRSTGSSSGVVQVGQAAGPGDAARASSTNGSAAGAPVGSKDGSTANYSSMPGSGSYMSSVAGSWKERRGSSDDASGLASRRAAFRTKHRTSRLSDPGTQVYPSTPLLGSGHMPSVRSALHQSRTAQNSFTGNVPASDRDRGRVVNSAASSAAEQPGLLLPEGSGSYGAGVLEVVGAGGRGGTREVQPSSSSSLDRGKGGGWSLNAQDSSLGKHSDETQRSSATKRSVKFCDSSEDGSPFNVLPGATGFAAAQGNGPASVKPSVMEDAAAQSEPPGRALQPPSRVLPSFPSRLARVTQRLMPMFKGDSGEDQGEQMKGKEGGGLGEMDPENSSINHNGMPQRTGSMLFGGILGVLHSRPTAMQTAKPTSWAHRAKLLMKSQNGDLSQHPSENDSVGEDTSPSESKGSNSRNSRSHANRILRRVATSLGKSFTSSRKSRAKSGLDSDDSGSEGGDSPKRGNSRPQVLPYTSFDDAANRALLSSARKGDLNGVKEALDRNADPNLEDFLVTPEATNMGMTPLHYVAACGRQYSWEPPTCSDNVAASITRLLLQHGARKHPKDRMGFLPLHLAAYHGSMGVLKQLLEGVEAKSDILGCSINCQDYQVRYTPLHCAVEGRQPEAVVALLLKGASCTIKDYTSFTPWNLAATHMSSFAFSLITQLNIALAQDSRLPADAVMRLALEMRYLEAVPVVLRATAKCPQQVWALMRTAIASGLQEFAELLAEDIPTVCPRALLQVPWGDVMVELATRFPECFKILIHGLDYVDFESIVLPFIQGLNFDADPATHEVLGAPALPPSEPQKSTPSSRPNIAKLLSNKSARGSKLNRVRPGTDSPTISPSMNLYAVGGGLDSLRSNNNMDRSFTHLEPQLKVGCGKHLWSTLTCRADEEDLDDGVEEPDPVEDKKGIMSVLTRSSKATSSVPDKLPSAKATSLWQRASAAASTAASEQKPRLGVHGRAKSALSLKSMLVLGNQDEFRNGSANGPSARGPLPEALKYLLLRCLVSSLDKLSWKVWQALVGGLHGGLALEIAHFPKLFKRLAESIAERTVPDWREVAESDRMRQLQREENGHASSDSLSEHRLNDDFSVKYEQHMTLNLNHLVSAAIASRSGLNVYNIVMAMDRWLALNPTCYLGRLDPWVIGAMAAHYPDACRLLLSMEFQDQCAIKVPGHLVGSSAAPVFRCSLISQAFVWQEDGLVVLAQAGLDLKRVERWVIHGISFYAILKLFKASAYRYPSAITASFLEKLLAAGLPGQDITKLIQLDTDLNDVVAALKGGLSAHFIHHMVSRRISFQVVTEMLGSTLDKTTEWMNVRHQPVWKKFPRETWRYGITYTFIRIFFETWEDYRFDKRFIDLMFDFHDPLFVKLRTALEYVNSNKALQVSLSQEEADISLARRTRLFGSVAVVCQAFREQRIYVHRIVIAWMATLVTYMYLWAVEDFKPTIKAAQQAHLQGNEPKKKEGAIQKLTDASELDTPFDNREASGNMLGNSGLTESPKVDAISETLPMIDVAKTGRECYLRALLAADAPASMFGLPVVKGIINVKWISYGWRYMALLLAEHLVFMALVITYLVLIINENQVCADDYEGDGSTLRARGDAAADFAIGPASENDAEAEFHPGTVVSLQQLASCSTGIATLVLDALMSWMCALGGMSYVSQLRRCGFVLWILQADNWSDILTITLNAAMLGCHLGRKHVGLLSLVSVQVLLQFMRLGSYAMMIERLGSLVRIIGQIFRDTLYFLFLLLMLYVGFALAFFVLAPPSTPPGSLALKLFTIMLGDINASFFEDEVLEEFATPWLSVLLMIAYTIMLLIVLFNMLVAIMNDTFNRIRTAEHDEVLRGKAVQLVGIEASLSSEQLENLSRLLLGKFLHVLRPTRLDKDGSGNGGAGGVGKGASDTAVAVRDAVRDETAAIREEVHQMLVAFGQQSQKQPKPWGSHTSPPANTASRMGTRAHSRAVSKAPSRAVSRPTSAFPRHGAHLHPKPAIKQPHFSSQSMGSAKGSKASGPFLAPGDSAYPSRAPSEMVSRAASIPASRISSARTSLDGAGNSLPTGGARSLTAPLDSQGPQSWSERHSPPLATHNSGMSAQASLRSPSRSMGASVSLRDRHLALLTRPKSSFRETSSFREPPSVMKAMAAFSGAGAGSRHSRPPPATGSFTNPFEAAATAADDAKKAAFPVTAATRASQARHAAQIPMSMAQQPPPHIPPSQPSPPDAAQNAAHATRQRRGSTSERFEPCLSIAKEGDGRVQHGSGSSLQSSPDMGRAPSHEAGRSSTEAGQGATVAATEAENSSDRVDQDTAERVQQREGDETVCEAAAVAQHLRPEQVPTASDIAGAGQPPAASDDHASVEQPPAASDHAGAAQPPAASDDHAMIEHPPAASDRAESRPNSGEARAPSTQAQILPTLGSKPELVPEPAGAGTDVRAVEAEGDDRSSDTGAGAPASAAEHTPQKGNNEATTAPPAPARPPARGPAVRFKSMDKQRSSSEDSKDDGSEGEGEAAPYPQRQPQQAHLRAKRVSLGVAVDTGRGTGINFQPSRVASRAASRQPSRPASATRFGGSAHGGGGGATRDRKISDAGSWRAGSLNSSHHWSKEQEAVIPLRERASPPGGLGVHFSGELHANACFGDDGDETEDGGDDRRLGSGVAMQGNALYQENAEDYAIGILTEDDEEVEIDEDYGESEEEDEARGQDHSSASSPSGSSSSSSSLVEDDRHTLASHSILASRMHSVTNQAGGYNHRHPVPHFHANPTARRPFSSAASTARAHHHKGYSYTHQRHNPHDHPFPKLFSRAPSPPSGTAGSHGSGRSLAAVHNRSPGYQAKDSNSQAGMLHSSRGQSNSEAAASAVAAAMARVNERRKLAMAAGPGLLTPAEALKEAHGDPDSDEASFLDDLDIGHRAPAPAGARSRRPTFSQGSASRRQTASHGFGGHTPRMQRRRSTHTDAAAKLTVQGGSDFEAEGDGAAVEQPPTYHPSFQASRRMRPSGGASVFGSHTGEANPVGLSRSPSNNYMRGTPEAVPHQPVSLVARRSSSGAPHRLNMHNRVSHTGRRGSQSLLGAVRTVEEEGGGSDADSLAGSDADLPVPPKLAKLASLRESMGSFRDREQGLPVLAEEPQLVRSSSRRAHKAGIPDNLRMTGSVLAANEREGDELLGRARRATLDEERESRRGSGRSGASFEGLHESEEEEEDAAAAKRRRGRSRSRGRKVDAEIRAAAEEVVEKAMALSEAALSRGPGGPSVLLQQQQQQPSTAMTAMPTVFARPQRGPDSRVLQQLQQQMKPDRGLGHFPTFNSHANTPGNLSAFSTSGTNPTLPPGIFDVAAPAAEPPIDVFQEEPRQATSSSLNVSGNLPTNPFNSLRSSLSPARVPGRSSRNSRDSRNSRPSAMVVTGTVSEEDAVGGFPADQESGDDAAALPLSFESNPSSRALRAIAAATPQVGRLAYSRKHALQTPTLLTAPVLEDAAMHEGGHEIGASDNGSQEE</sequence>
<comment type="subcellular location">
    <subcellularLocation>
        <location evidence="1">Cell membrane</location>
        <topology evidence="1">Multi-pass membrane protein</topology>
    </subcellularLocation>
</comment>
<feature type="region of interest" description="Disordered" evidence="13">
    <location>
        <begin position="2701"/>
        <end position="3165"/>
    </location>
</feature>
<dbReference type="PANTHER" id="PTHR10582">
    <property type="entry name" value="TRANSIENT RECEPTOR POTENTIAL ION CHANNEL PROTEIN"/>
    <property type="match status" value="1"/>
</dbReference>
<feature type="compositionally biased region" description="Polar residues" evidence="13">
    <location>
        <begin position="1"/>
        <end position="10"/>
    </location>
</feature>
<evidence type="ECO:0000256" key="7">
    <source>
        <dbReference type="ARBA" id="ARBA00022837"/>
    </source>
</evidence>
<feature type="compositionally biased region" description="Basic residues" evidence="13">
    <location>
        <begin position="3713"/>
        <end position="3724"/>
    </location>
</feature>
<dbReference type="InterPro" id="IPR002110">
    <property type="entry name" value="Ankyrin_rpt"/>
</dbReference>
<evidence type="ECO:0000256" key="6">
    <source>
        <dbReference type="ARBA" id="ARBA00022737"/>
    </source>
</evidence>
<feature type="compositionally biased region" description="Pro residues" evidence="13">
    <location>
        <begin position="301"/>
        <end position="310"/>
    </location>
</feature>
<feature type="compositionally biased region" description="Polar residues" evidence="13">
    <location>
        <begin position="2448"/>
        <end position="2470"/>
    </location>
</feature>
<feature type="repeat" description="ANK" evidence="12">
    <location>
        <begin position="1132"/>
        <end position="1164"/>
    </location>
</feature>
<evidence type="ECO:0000256" key="8">
    <source>
        <dbReference type="ARBA" id="ARBA00022989"/>
    </source>
</evidence>
<evidence type="ECO:0000256" key="10">
    <source>
        <dbReference type="ARBA" id="ARBA00023136"/>
    </source>
</evidence>
<feature type="region of interest" description="Disordered" evidence="13">
    <location>
        <begin position="2448"/>
        <end position="2624"/>
    </location>
</feature>
<feature type="compositionally biased region" description="Basic and acidic residues" evidence="13">
    <location>
        <begin position="3672"/>
        <end position="3688"/>
    </location>
</feature>